<protein>
    <submittedName>
        <fullName evidence="3">ABC-type lipoprotein export system ATPase subunit</fullName>
    </submittedName>
</protein>
<accession>A0ABS2PKE1</accession>
<comment type="similarity">
    <text evidence="1">Belongs to the ABC transporter superfamily.</text>
</comment>
<dbReference type="PANTHER" id="PTHR42798">
    <property type="entry name" value="LIPOPROTEIN-RELEASING SYSTEM ATP-BINDING PROTEIN LOLD"/>
    <property type="match status" value="1"/>
</dbReference>
<dbReference type="Gene3D" id="3.40.50.300">
    <property type="entry name" value="P-loop containing nucleotide triphosphate hydrolases"/>
    <property type="match status" value="1"/>
</dbReference>
<dbReference type="InterPro" id="IPR027417">
    <property type="entry name" value="P-loop_NTPase"/>
</dbReference>
<name>A0ABS2PKE1_9STRE</name>
<dbReference type="InterPro" id="IPR003439">
    <property type="entry name" value="ABC_transporter-like_ATP-bd"/>
</dbReference>
<sequence>MEKRVAVRASRVSKEFRIDNERVNAVLKEVSFEAHYGEFVSILGISGSGKSTLLKCLSSLSLPTSGEVEVNGINPYQLSNSKLAKFRRGDISLIFQSYNLLPALPAIENVTLPLRLSHKKIDRKQIENKLKSC</sequence>
<feature type="domain" description="ABC transporter" evidence="2">
    <location>
        <begin position="27"/>
        <end position="128"/>
    </location>
</feature>
<dbReference type="EMBL" id="JAFBEI010000011">
    <property type="protein sequence ID" value="MBM7635899.1"/>
    <property type="molecule type" value="Genomic_DNA"/>
</dbReference>
<evidence type="ECO:0000313" key="3">
    <source>
        <dbReference type="EMBL" id="MBM7635899.1"/>
    </source>
</evidence>
<dbReference type="Proteomes" id="UP000809081">
    <property type="component" value="Unassembled WGS sequence"/>
</dbReference>
<reference evidence="3 4" key="1">
    <citation type="submission" date="2021-01" db="EMBL/GenBank/DDBJ databases">
        <title>Genomic Encyclopedia of Type Strains, Phase IV (KMG-IV): sequencing the most valuable type-strain genomes for metagenomic binning, comparative biology and taxonomic classification.</title>
        <authorList>
            <person name="Goeker M."/>
        </authorList>
    </citation>
    <scope>NUCLEOTIDE SEQUENCE [LARGE SCALE GENOMIC DNA]</scope>
    <source>
        <strain evidence="3 4">DSM 27513</strain>
    </source>
</reference>
<evidence type="ECO:0000313" key="4">
    <source>
        <dbReference type="Proteomes" id="UP000809081"/>
    </source>
</evidence>
<dbReference type="PANTHER" id="PTHR42798:SF7">
    <property type="entry name" value="ALPHA-D-RIBOSE 1-METHYLPHOSPHONATE 5-TRIPHOSPHATE SYNTHASE SUBUNIT PHNL"/>
    <property type="match status" value="1"/>
</dbReference>
<gene>
    <name evidence="3" type="ORF">JOC31_000717</name>
</gene>
<comment type="caution">
    <text evidence="3">The sequence shown here is derived from an EMBL/GenBank/DDBJ whole genome shotgun (WGS) entry which is preliminary data.</text>
</comment>
<evidence type="ECO:0000256" key="1">
    <source>
        <dbReference type="ARBA" id="ARBA00005417"/>
    </source>
</evidence>
<dbReference type="Pfam" id="PF00005">
    <property type="entry name" value="ABC_tran"/>
    <property type="match status" value="1"/>
</dbReference>
<keyword evidence="3" id="KW-0449">Lipoprotein</keyword>
<organism evidence="3 4">
    <name type="scientific">Streptococcus saliviloxodontae</name>
    <dbReference type="NCBI Taxonomy" id="1349416"/>
    <lineage>
        <taxon>Bacteria</taxon>
        <taxon>Bacillati</taxon>
        <taxon>Bacillota</taxon>
        <taxon>Bacilli</taxon>
        <taxon>Lactobacillales</taxon>
        <taxon>Streptococcaceae</taxon>
        <taxon>Streptococcus</taxon>
    </lineage>
</organism>
<evidence type="ECO:0000259" key="2">
    <source>
        <dbReference type="Pfam" id="PF00005"/>
    </source>
</evidence>
<keyword evidence="4" id="KW-1185">Reference proteome</keyword>
<dbReference type="SUPFAM" id="SSF52540">
    <property type="entry name" value="P-loop containing nucleoside triphosphate hydrolases"/>
    <property type="match status" value="1"/>
</dbReference>
<proteinExistence type="inferred from homology"/>